<dbReference type="PANTHER" id="PTHR33841:SF6">
    <property type="entry name" value="TYPE II METHYLTRANSFERASE M.HINDII"/>
    <property type="match status" value="1"/>
</dbReference>
<dbReference type="EMBL" id="JAEEGC010000037">
    <property type="protein sequence ID" value="MBV7273001.1"/>
    <property type="molecule type" value="Genomic_DNA"/>
</dbReference>
<evidence type="ECO:0000259" key="9">
    <source>
        <dbReference type="Pfam" id="PF12950"/>
    </source>
</evidence>
<dbReference type="PROSITE" id="PS00092">
    <property type="entry name" value="N6_MTASE"/>
    <property type="match status" value="1"/>
</dbReference>
<evidence type="ECO:0000256" key="6">
    <source>
        <dbReference type="ARBA" id="ARBA00023125"/>
    </source>
</evidence>
<sequence>MYMNDKEHGSIVMGKDYEQNMDMKTRKDYGRFYTPDFIIDYIIENTIKNIDIEKNPFVKILDPACGSGYFLVRIYDLLIKKFLQRLSSLRQKYYDYEFTMCTENGEKKVKGIEYWTYENLHYHIIKNCIYGSDIDDNAVELAKINLSSKSTDRSYLSPNIICCDTLIKYEEDYNWKNIVKTKNGAYLCEYVDIEGVLINKELSYTENKKLVEICEFWSERYDYIVGNPPWVSLSRKHKGDIKKKLIRYYISKYQGNSYLPNLYEYFIKRSFELAKNGGVIGFVVPDRFANNLQYKSLRKKILDEYSILQLFFEIEFPNINTDTMIFIIEKKYNLNNKIKLDIYEKRKYIVDQREYLDNENYEFLYEKNDYYRHIKNKIENESEFLGDISSTFTGFIGDSKKITKEKVKSSQIEIIKGENINKFNVSGKCYYEFLPENIKGGTKNMTKLKSPFKILVRKTGNKLISAIDSSGYIIEQSLYGIINLDNKYLHEYVLAILNSKLMEWYYLNFLVTNLNSTPQIKKYSLNRIPIKRCDLSEQKKIEKVVNDIIAAKKWNDINRIHELEMELDNTIFDLYRMDYSDRKIINLKSGVD</sequence>
<gene>
    <name evidence="10" type="ORF">I6U48_08755</name>
</gene>
<name>A0A949TW82_9CLOT</name>
<keyword evidence="2 10" id="KW-0489">Methyltransferase</keyword>
<feature type="domain" description="Type II methyltransferase M.TaqI-like" evidence="8">
    <location>
        <begin position="127"/>
        <end position="311"/>
    </location>
</feature>
<keyword evidence="11" id="KW-1185">Reference proteome</keyword>
<dbReference type="Proteomes" id="UP000694308">
    <property type="component" value="Unassembled WGS sequence"/>
</dbReference>
<keyword evidence="3" id="KW-0808">Transferase</keyword>
<reference evidence="10" key="1">
    <citation type="submission" date="2020-12" db="EMBL/GenBank/DDBJ databases">
        <title>Clostridium thailandense sp. nov., a novel acetogenic bacterium isolated from peat land soil in Thailand.</title>
        <authorList>
            <person name="Chaikitkaew S."/>
            <person name="Birkeland N.K."/>
        </authorList>
    </citation>
    <scope>NUCLEOTIDE SEQUENCE</scope>
    <source>
        <strain evidence="10">PL3</strain>
    </source>
</reference>
<comment type="caution">
    <text evidence="10">The sequence shown here is derived from an EMBL/GenBank/DDBJ whole genome shotgun (WGS) entry which is preliminary data.</text>
</comment>
<dbReference type="AlphaFoldDB" id="A0A949TW82"/>
<keyword evidence="4" id="KW-0949">S-adenosyl-L-methionine</keyword>
<evidence type="ECO:0000313" key="11">
    <source>
        <dbReference type="Proteomes" id="UP000694308"/>
    </source>
</evidence>
<dbReference type="PANTHER" id="PTHR33841">
    <property type="entry name" value="DNA METHYLTRANSFERASE YEEA-RELATED"/>
    <property type="match status" value="1"/>
</dbReference>
<evidence type="ECO:0000256" key="5">
    <source>
        <dbReference type="ARBA" id="ARBA00022747"/>
    </source>
</evidence>
<evidence type="ECO:0000256" key="4">
    <source>
        <dbReference type="ARBA" id="ARBA00022691"/>
    </source>
</evidence>
<evidence type="ECO:0000256" key="7">
    <source>
        <dbReference type="ARBA" id="ARBA00047942"/>
    </source>
</evidence>
<dbReference type="InterPro" id="IPR050953">
    <property type="entry name" value="N4_N6_ade-DNA_methylase"/>
</dbReference>
<evidence type="ECO:0000313" key="10">
    <source>
        <dbReference type="EMBL" id="MBV7273001.1"/>
    </source>
</evidence>
<accession>A0A949TW82</accession>
<dbReference type="GO" id="GO:0003677">
    <property type="term" value="F:DNA binding"/>
    <property type="evidence" value="ECO:0007669"/>
    <property type="project" value="UniProtKB-KW"/>
</dbReference>
<dbReference type="InterPro" id="IPR011639">
    <property type="entry name" value="MethylTrfase_TaqI-like_dom"/>
</dbReference>
<dbReference type="EC" id="2.1.1.72" evidence="1"/>
<evidence type="ECO:0000256" key="2">
    <source>
        <dbReference type="ARBA" id="ARBA00022603"/>
    </source>
</evidence>
<evidence type="ECO:0000259" key="8">
    <source>
        <dbReference type="Pfam" id="PF07669"/>
    </source>
</evidence>
<protein>
    <recommendedName>
        <fullName evidence="1">site-specific DNA-methyltransferase (adenine-specific)</fullName>
        <ecNumber evidence="1">2.1.1.72</ecNumber>
    </recommendedName>
</protein>
<dbReference type="InterPro" id="IPR025931">
    <property type="entry name" value="TaqI_C"/>
</dbReference>
<dbReference type="Pfam" id="PF07669">
    <property type="entry name" value="Eco57I"/>
    <property type="match status" value="1"/>
</dbReference>
<dbReference type="GO" id="GO:0009007">
    <property type="term" value="F:site-specific DNA-methyltransferase (adenine-specific) activity"/>
    <property type="evidence" value="ECO:0007669"/>
    <property type="project" value="UniProtKB-EC"/>
</dbReference>
<keyword evidence="6" id="KW-0238">DNA-binding</keyword>
<keyword evidence="5" id="KW-0680">Restriction system</keyword>
<feature type="domain" description="TaqI-like C-terminal specificity" evidence="9">
    <location>
        <begin position="413"/>
        <end position="530"/>
    </location>
</feature>
<evidence type="ECO:0000256" key="1">
    <source>
        <dbReference type="ARBA" id="ARBA00011900"/>
    </source>
</evidence>
<evidence type="ECO:0000256" key="3">
    <source>
        <dbReference type="ARBA" id="ARBA00022679"/>
    </source>
</evidence>
<dbReference type="InterPro" id="IPR002052">
    <property type="entry name" value="DNA_methylase_N6_adenine_CS"/>
</dbReference>
<comment type="catalytic activity">
    <reaction evidence="7">
        <text>a 2'-deoxyadenosine in DNA + S-adenosyl-L-methionine = an N(6)-methyl-2'-deoxyadenosine in DNA + S-adenosyl-L-homocysteine + H(+)</text>
        <dbReference type="Rhea" id="RHEA:15197"/>
        <dbReference type="Rhea" id="RHEA-COMP:12418"/>
        <dbReference type="Rhea" id="RHEA-COMP:12419"/>
        <dbReference type="ChEBI" id="CHEBI:15378"/>
        <dbReference type="ChEBI" id="CHEBI:57856"/>
        <dbReference type="ChEBI" id="CHEBI:59789"/>
        <dbReference type="ChEBI" id="CHEBI:90615"/>
        <dbReference type="ChEBI" id="CHEBI:90616"/>
        <dbReference type="EC" id="2.1.1.72"/>
    </reaction>
</comment>
<proteinExistence type="predicted"/>
<organism evidence="10 11">
    <name type="scientific">Clostridium thailandense</name>
    <dbReference type="NCBI Taxonomy" id="2794346"/>
    <lineage>
        <taxon>Bacteria</taxon>
        <taxon>Bacillati</taxon>
        <taxon>Bacillota</taxon>
        <taxon>Clostridia</taxon>
        <taxon>Eubacteriales</taxon>
        <taxon>Clostridiaceae</taxon>
        <taxon>Clostridium</taxon>
    </lineage>
</organism>
<dbReference type="Pfam" id="PF12950">
    <property type="entry name" value="TaqI_C"/>
    <property type="match status" value="1"/>
</dbReference>
<dbReference type="GO" id="GO:0009307">
    <property type="term" value="P:DNA restriction-modification system"/>
    <property type="evidence" value="ECO:0007669"/>
    <property type="project" value="UniProtKB-KW"/>
</dbReference>
<dbReference type="GO" id="GO:0032259">
    <property type="term" value="P:methylation"/>
    <property type="evidence" value="ECO:0007669"/>
    <property type="project" value="UniProtKB-KW"/>
</dbReference>